<dbReference type="OrthoDB" id="9027476at2"/>
<evidence type="ECO:0000256" key="1">
    <source>
        <dbReference type="SAM" id="MobiDB-lite"/>
    </source>
</evidence>
<dbReference type="EMBL" id="CP024902">
    <property type="protein sequence ID" value="AXF21349.1"/>
    <property type="molecule type" value="Genomic_DNA"/>
</dbReference>
<protein>
    <submittedName>
        <fullName evidence="2">Phage tail protein</fullName>
    </submittedName>
</protein>
<reference evidence="2 3" key="1">
    <citation type="journal article" date="2018" name="ISME J.">
        <title>Involvement of Burkholderiaceae and sulfurous volatiles in disease-suppressive soils.</title>
        <authorList>
            <person name="Carrion V.J."/>
            <person name="Cordovez V."/>
            <person name="Tyc O."/>
            <person name="Etalo D.W."/>
            <person name="de Bruijn I."/>
            <person name="de Jager V.C."/>
            <person name="Medema M.H."/>
            <person name="Eberl L."/>
            <person name="Raaijmakers J.M."/>
        </authorList>
    </citation>
    <scope>NUCLEOTIDE SEQUENCE [LARGE SCALE GENOMIC DNA]</scope>
    <source>
        <strain evidence="3">mHSR5</strain>
    </source>
</reference>
<evidence type="ECO:0000313" key="2">
    <source>
        <dbReference type="EMBL" id="AXF21349.1"/>
    </source>
</evidence>
<sequence>MLCNQYDSLTGQYIVSFLADVDPMNSSRYLVPAFCTLKPVPERPPRTWPFWRGEKWEMLPDYRGVRLYRTESGATAEITVAGVTPEDAELTEVPRPSDTHVWRDGAWTVDEKIVADKARELAMNDFFARLEKARQQNLGKSDARVTGRLSDLEEATFDAWTDYQVALVRVVESPSFPAEIAWPAEPDPDAILAKVEAERAERAAREAEEAAQREAAAKQAEEDRAAADAAMQVRTDEAAKPDADTASEQPKASTVPIKK</sequence>
<proteinExistence type="predicted"/>
<feature type="compositionally biased region" description="Basic and acidic residues" evidence="1">
    <location>
        <begin position="197"/>
        <end position="226"/>
    </location>
</feature>
<evidence type="ECO:0000313" key="3">
    <source>
        <dbReference type="Proteomes" id="UP000253104"/>
    </source>
</evidence>
<dbReference type="Pfam" id="PF02413">
    <property type="entry name" value="Caudo_TAP"/>
    <property type="match status" value="1"/>
</dbReference>
<dbReference type="AlphaFoldDB" id="A0A2Z5MVP1"/>
<feature type="region of interest" description="Disordered" evidence="1">
    <location>
        <begin position="197"/>
        <end position="259"/>
    </location>
</feature>
<accession>A0A2Z5MVP1</accession>
<organism evidence="2 3">
    <name type="scientific">Burkholderia pyrrocinia</name>
    <name type="common">Pseudomonas pyrrocinia</name>
    <dbReference type="NCBI Taxonomy" id="60550"/>
    <lineage>
        <taxon>Bacteria</taxon>
        <taxon>Pseudomonadati</taxon>
        <taxon>Pseudomonadota</taxon>
        <taxon>Betaproteobacteria</taxon>
        <taxon>Burkholderiales</taxon>
        <taxon>Burkholderiaceae</taxon>
        <taxon>Burkholderia</taxon>
        <taxon>Burkholderia cepacia complex</taxon>
    </lineage>
</organism>
<dbReference type="RefSeq" id="WP_114177708.1">
    <property type="nucleotide sequence ID" value="NZ_CP024902.1"/>
</dbReference>
<name>A0A2Z5MVP1_BURPY</name>
<gene>
    <name evidence="2" type="ORF">CUJ89_13240</name>
</gene>
<dbReference type="Proteomes" id="UP000253104">
    <property type="component" value="Chromosome mHSR5_A"/>
</dbReference>
<dbReference type="InterPro" id="IPR003458">
    <property type="entry name" value="Phage_T4_Gp38_tail_assem"/>
</dbReference>
<feature type="compositionally biased region" description="Basic and acidic residues" evidence="1">
    <location>
        <begin position="234"/>
        <end position="243"/>
    </location>
</feature>